<dbReference type="InterPro" id="IPR002694">
    <property type="entry name" value="Znf_CHC2"/>
</dbReference>
<organism evidence="16 17">
    <name type="scientific">Agaricicola taiwanensis</name>
    <dbReference type="NCBI Taxonomy" id="591372"/>
    <lineage>
        <taxon>Bacteria</taxon>
        <taxon>Pseudomonadati</taxon>
        <taxon>Pseudomonadota</taxon>
        <taxon>Alphaproteobacteria</taxon>
        <taxon>Rhodobacterales</taxon>
        <taxon>Paracoccaceae</taxon>
        <taxon>Agaricicola</taxon>
    </lineage>
</organism>
<protein>
    <recommendedName>
        <fullName evidence="12 13">DNA primase</fullName>
        <ecNumber evidence="12">2.7.7.101</ecNumber>
    </recommendedName>
</protein>
<reference evidence="16" key="2">
    <citation type="submission" date="2020-09" db="EMBL/GenBank/DDBJ databases">
        <authorList>
            <person name="Sun Q."/>
            <person name="Sedlacek I."/>
        </authorList>
    </citation>
    <scope>NUCLEOTIDE SEQUENCE</scope>
    <source>
        <strain evidence="16">CCM 7684</strain>
    </source>
</reference>
<evidence type="ECO:0000256" key="11">
    <source>
        <dbReference type="ARBA" id="ARBA00023163"/>
    </source>
</evidence>
<sequence>MRFPPDFLDQIRARLPVSDVVGRRVKLRKQGREWAGLSPFNKEKTPSFFVNDQKGFYHDFSSGKHGDIFDFVMETEGLPFPEAVEHLAGMAGLQMPQSSPQDIQRERRRAGLGEVMDMAARFFEQAFRDRAGQNARTYVERRGLTAETIAKFRIGYAPGDRTALKRFLSDKGVPLSDQIEAGLLIAGDDIPEPYDRFRDRVMFPIEDARGKVIAFGGRALSADAPAKYLNSPDTPLFHKGTVVFNHHRARAAAHASGTVIAVEGYLDAIALDQAGIAHVVAPLGTALTPEQVGLLWRMSPEPILCFDGDKAGIRAAHRAVDTVLPLIGPGRSLAFAFLPDGQDPDDLVRGSGRKAMEDVLAAAKPLVEVLWTRELNAASLDTPERRAALDTRIGDLVREIKDENVRRHYASELKARLFELMPARGGQKPFGRKGGALPGRSRGGWRDPRDRRGITAADMQPLTPASLALGGTARPSPREAVLLSVLVRHPELIDRHLDALMDLEIGNRDFDMLRSAMVDLASQGGADHAEQFAATLERSGHGERLSRLSAAMPPGVWWAEPGAHVSDAETGFLHTLALHRKAHALHKDLREAERALGNDMSEENFARLSDIQHQLRAVEGTEATIEGFGAFSGRGARTL</sequence>
<reference evidence="16" key="1">
    <citation type="journal article" date="2014" name="Int. J. Syst. Evol. Microbiol.">
        <title>Complete genome sequence of Corynebacterium casei LMG S-19264T (=DSM 44701T), isolated from a smear-ripened cheese.</title>
        <authorList>
            <consortium name="US DOE Joint Genome Institute (JGI-PGF)"/>
            <person name="Walter F."/>
            <person name="Albersmeier A."/>
            <person name="Kalinowski J."/>
            <person name="Ruckert C."/>
        </authorList>
    </citation>
    <scope>NUCLEOTIDE SEQUENCE</scope>
    <source>
        <strain evidence="16">CCM 7684</strain>
    </source>
</reference>
<dbReference type="Pfam" id="PF10410">
    <property type="entry name" value="DnaB_bind"/>
    <property type="match status" value="1"/>
</dbReference>
<keyword evidence="9" id="KW-0460">Magnesium</keyword>
<dbReference type="EMBL" id="BMCP01000002">
    <property type="protein sequence ID" value="GGE40887.1"/>
    <property type="molecule type" value="Genomic_DNA"/>
</dbReference>
<dbReference type="HAMAP" id="MF_00974">
    <property type="entry name" value="DNA_primase_DnaG"/>
    <property type="match status" value="1"/>
</dbReference>
<keyword evidence="2 12" id="KW-0639">Primosome</keyword>
<comment type="caution">
    <text evidence="12">Lacks conserved residue(s) required for the propagation of feature annotation.</text>
</comment>
<evidence type="ECO:0000256" key="7">
    <source>
        <dbReference type="ARBA" id="ARBA00022771"/>
    </source>
</evidence>
<proteinExistence type="inferred from homology"/>
<keyword evidence="5 12" id="KW-0235">DNA replication</keyword>
<comment type="cofactor">
    <cofactor evidence="13">
        <name>Zn(2+)</name>
        <dbReference type="ChEBI" id="CHEBI:29105"/>
    </cofactor>
    <text evidence="13">Binds 1 zinc ion per monomer.</text>
</comment>
<dbReference type="Gene3D" id="3.40.1360.10">
    <property type="match status" value="1"/>
</dbReference>
<evidence type="ECO:0000313" key="17">
    <source>
        <dbReference type="Proteomes" id="UP000602745"/>
    </source>
</evidence>
<dbReference type="Proteomes" id="UP000602745">
    <property type="component" value="Unassembled WGS sequence"/>
</dbReference>
<dbReference type="Pfam" id="PF01807">
    <property type="entry name" value="Zn_ribbon_DnaG"/>
    <property type="match status" value="1"/>
</dbReference>
<dbReference type="InterPro" id="IPR034151">
    <property type="entry name" value="TOPRIM_DnaG_bac"/>
</dbReference>
<evidence type="ECO:0000256" key="3">
    <source>
        <dbReference type="ARBA" id="ARBA00022679"/>
    </source>
</evidence>
<dbReference type="Gene3D" id="3.90.580.10">
    <property type="entry name" value="Zinc finger, CHC2-type domain"/>
    <property type="match status" value="1"/>
</dbReference>
<evidence type="ECO:0000256" key="8">
    <source>
        <dbReference type="ARBA" id="ARBA00022833"/>
    </source>
</evidence>
<gene>
    <name evidence="12 16" type="primary">dnaG</name>
    <name evidence="16" type="ORF">GCM10007276_17830</name>
</gene>
<comment type="catalytic activity">
    <reaction evidence="12">
        <text>ssDNA + n NTP = ssDNA/pppN(pN)n-1 hybrid + (n-1) diphosphate.</text>
        <dbReference type="EC" id="2.7.7.101"/>
    </reaction>
</comment>
<dbReference type="FunFam" id="3.90.580.10:FF:000001">
    <property type="entry name" value="DNA primase"/>
    <property type="match status" value="1"/>
</dbReference>
<dbReference type="InterPro" id="IPR037068">
    <property type="entry name" value="DNA_primase_core_N_sf"/>
</dbReference>
<evidence type="ECO:0000256" key="5">
    <source>
        <dbReference type="ARBA" id="ARBA00022705"/>
    </source>
</evidence>
<dbReference type="GO" id="GO:0003899">
    <property type="term" value="F:DNA-directed RNA polymerase activity"/>
    <property type="evidence" value="ECO:0007669"/>
    <property type="project" value="UniProtKB-UniRule"/>
</dbReference>
<keyword evidence="11 12" id="KW-0804">Transcription</keyword>
<dbReference type="EC" id="2.7.7.101" evidence="12"/>
<dbReference type="InterPro" id="IPR006171">
    <property type="entry name" value="TOPRIM_dom"/>
</dbReference>
<evidence type="ECO:0000256" key="4">
    <source>
        <dbReference type="ARBA" id="ARBA00022695"/>
    </source>
</evidence>
<comment type="caution">
    <text evidence="16">The sequence shown here is derived from an EMBL/GenBank/DDBJ whole genome shotgun (WGS) entry which is preliminary data.</text>
</comment>
<evidence type="ECO:0000256" key="9">
    <source>
        <dbReference type="ARBA" id="ARBA00022842"/>
    </source>
</evidence>
<keyword evidence="3 12" id="KW-0808">Transferase</keyword>
<evidence type="ECO:0000256" key="12">
    <source>
        <dbReference type="HAMAP-Rule" id="MF_00974"/>
    </source>
</evidence>
<dbReference type="PROSITE" id="PS50880">
    <property type="entry name" value="TOPRIM"/>
    <property type="match status" value="1"/>
</dbReference>
<dbReference type="AlphaFoldDB" id="A0A8J2VSV5"/>
<comment type="similarity">
    <text evidence="12 13">Belongs to the DnaG primase family.</text>
</comment>
<dbReference type="Pfam" id="PF13662">
    <property type="entry name" value="Toprim_4"/>
    <property type="match status" value="1"/>
</dbReference>
<comment type="subunit">
    <text evidence="12">Monomer. Interacts with DnaB.</text>
</comment>
<dbReference type="GO" id="GO:0005737">
    <property type="term" value="C:cytoplasm"/>
    <property type="evidence" value="ECO:0007669"/>
    <property type="project" value="TreeGrafter"/>
</dbReference>
<feature type="region of interest" description="Disordered" evidence="14">
    <location>
        <begin position="428"/>
        <end position="455"/>
    </location>
</feature>
<evidence type="ECO:0000256" key="2">
    <source>
        <dbReference type="ARBA" id="ARBA00022515"/>
    </source>
</evidence>
<dbReference type="GO" id="GO:0006269">
    <property type="term" value="P:DNA replication, synthesis of primer"/>
    <property type="evidence" value="ECO:0007669"/>
    <property type="project" value="UniProtKB-UniRule"/>
</dbReference>
<dbReference type="PANTHER" id="PTHR30313:SF2">
    <property type="entry name" value="DNA PRIMASE"/>
    <property type="match status" value="1"/>
</dbReference>
<keyword evidence="17" id="KW-1185">Reference proteome</keyword>
<feature type="domain" description="Toprim" evidence="15">
    <location>
        <begin position="257"/>
        <end position="339"/>
    </location>
</feature>
<dbReference type="FunFam" id="3.90.980.10:FF:000001">
    <property type="entry name" value="DNA primase"/>
    <property type="match status" value="1"/>
</dbReference>
<dbReference type="GO" id="GO:0000428">
    <property type="term" value="C:DNA-directed RNA polymerase complex"/>
    <property type="evidence" value="ECO:0007669"/>
    <property type="project" value="UniProtKB-KW"/>
</dbReference>
<dbReference type="InterPro" id="IPR019475">
    <property type="entry name" value="DNA_primase_DnaB-bd"/>
</dbReference>
<evidence type="ECO:0000256" key="14">
    <source>
        <dbReference type="SAM" id="MobiDB-lite"/>
    </source>
</evidence>
<dbReference type="GO" id="GO:0008270">
    <property type="term" value="F:zinc ion binding"/>
    <property type="evidence" value="ECO:0007669"/>
    <property type="project" value="UniProtKB-KW"/>
</dbReference>
<dbReference type="Pfam" id="PF08275">
    <property type="entry name" value="DNAG_N"/>
    <property type="match status" value="1"/>
</dbReference>
<keyword evidence="1 12" id="KW-0240">DNA-directed RNA polymerase</keyword>
<accession>A0A8J2VSV5</accession>
<keyword evidence="10 12" id="KW-0238">DNA-binding</keyword>
<dbReference type="NCBIfam" id="TIGR01391">
    <property type="entry name" value="dnaG"/>
    <property type="match status" value="1"/>
</dbReference>
<evidence type="ECO:0000256" key="13">
    <source>
        <dbReference type="PIRNR" id="PIRNR002811"/>
    </source>
</evidence>
<dbReference type="RefSeq" id="WP_188409394.1">
    <property type="nucleotide sequence ID" value="NZ_BMCP01000002.1"/>
</dbReference>
<dbReference type="InterPro" id="IPR030846">
    <property type="entry name" value="DnaG_bac"/>
</dbReference>
<dbReference type="GO" id="GO:0003677">
    <property type="term" value="F:DNA binding"/>
    <property type="evidence" value="ECO:0007669"/>
    <property type="project" value="UniProtKB-KW"/>
</dbReference>
<evidence type="ECO:0000256" key="1">
    <source>
        <dbReference type="ARBA" id="ARBA00022478"/>
    </source>
</evidence>
<comment type="function">
    <text evidence="12 13">RNA polymerase that catalyzes the synthesis of short RNA molecules used as primers for DNA polymerase during DNA replication.</text>
</comment>
<dbReference type="InterPro" id="IPR036977">
    <property type="entry name" value="DNA_primase_Znf_CHC2"/>
</dbReference>
<name>A0A8J2VSV5_9RHOB</name>
<dbReference type="InterPro" id="IPR013264">
    <property type="entry name" value="DNAG_N"/>
</dbReference>
<dbReference type="InterPro" id="IPR006295">
    <property type="entry name" value="DNA_primase_DnaG"/>
</dbReference>
<dbReference type="SUPFAM" id="SSF56731">
    <property type="entry name" value="DNA primase core"/>
    <property type="match status" value="1"/>
</dbReference>
<dbReference type="InterPro" id="IPR050219">
    <property type="entry name" value="DnaG_primase"/>
</dbReference>
<evidence type="ECO:0000313" key="16">
    <source>
        <dbReference type="EMBL" id="GGE40887.1"/>
    </source>
</evidence>
<dbReference type="PIRSF" id="PIRSF002811">
    <property type="entry name" value="DnaG"/>
    <property type="match status" value="1"/>
</dbReference>
<dbReference type="SMART" id="SM00493">
    <property type="entry name" value="TOPRIM"/>
    <property type="match status" value="1"/>
</dbReference>
<dbReference type="GO" id="GO:1990077">
    <property type="term" value="C:primosome complex"/>
    <property type="evidence" value="ECO:0007669"/>
    <property type="project" value="UniProtKB-KW"/>
</dbReference>
<dbReference type="Gene3D" id="3.90.980.10">
    <property type="entry name" value="DNA primase, catalytic core, N-terminal domain"/>
    <property type="match status" value="1"/>
</dbReference>
<feature type="compositionally biased region" description="Basic and acidic residues" evidence="14">
    <location>
        <begin position="444"/>
        <end position="453"/>
    </location>
</feature>
<dbReference type="CDD" id="cd03364">
    <property type="entry name" value="TOPRIM_DnaG_primases"/>
    <property type="match status" value="1"/>
</dbReference>
<keyword evidence="7" id="KW-0863">Zinc-finger</keyword>
<keyword evidence="4 12" id="KW-0548">Nucleotidyltransferase</keyword>
<dbReference type="FunFam" id="3.40.1360.10:FF:000002">
    <property type="entry name" value="DNA primase"/>
    <property type="match status" value="1"/>
</dbReference>
<keyword evidence="8 13" id="KW-0862">Zinc</keyword>
<keyword evidence="6 13" id="KW-0479">Metal-binding</keyword>
<dbReference type="SUPFAM" id="SSF57783">
    <property type="entry name" value="Zinc beta-ribbon"/>
    <property type="match status" value="1"/>
</dbReference>
<dbReference type="SMART" id="SM00400">
    <property type="entry name" value="ZnF_CHCC"/>
    <property type="match status" value="1"/>
</dbReference>
<evidence type="ECO:0000256" key="6">
    <source>
        <dbReference type="ARBA" id="ARBA00022723"/>
    </source>
</evidence>
<evidence type="ECO:0000259" key="15">
    <source>
        <dbReference type="PROSITE" id="PS50880"/>
    </source>
</evidence>
<dbReference type="PANTHER" id="PTHR30313">
    <property type="entry name" value="DNA PRIMASE"/>
    <property type="match status" value="1"/>
</dbReference>
<evidence type="ECO:0000256" key="10">
    <source>
        <dbReference type="ARBA" id="ARBA00023125"/>
    </source>
</evidence>